<dbReference type="SUPFAM" id="SSF46689">
    <property type="entry name" value="Homeodomain-like"/>
    <property type="match status" value="1"/>
</dbReference>
<proteinExistence type="predicted"/>
<keyword evidence="1 2" id="KW-0238">DNA-binding</keyword>
<dbReference type="InterPro" id="IPR009057">
    <property type="entry name" value="Homeodomain-like_sf"/>
</dbReference>
<dbReference type="Gene3D" id="1.10.10.60">
    <property type="entry name" value="Homeodomain-like"/>
    <property type="match status" value="1"/>
</dbReference>
<gene>
    <name evidence="4" type="ORF">LAUMK136_04632</name>
</gene>
<dbReference type="InterPro" id="IPR036271">
    <property type="entry name" value="Tet_transcr_reg_TetR-rel_C_sf"/>
</dbReference>
<dbReference type="SUPFAM" id="SSF48498">
    <property type="entry name" value="Tetracyclin repressor-like, C-terminal domain"/>
    <property type="match status" value="1"/>
</dbReference>
<name>A0A498QB17_9MYCO</name>
<feature type="DNA-binding region" description="H-T-H motif" evidence="2">
    <location>
        <begin position="46"/>
        <end position="65"/>
    </location>
</feature>
<dbReference type="Pfam" id="PF00440">
    <property type="entry name" value="TetR_N"/>
    <property type="match status" value="1"/>
</dbReference>
<dbReference type="AlphaFoldDB" id="A0A498QB17"/>
<dbReference type="EMBL" id="UPHP01000123">
    <property type="protein sequence ID" value="VBA42557.1"/>
    <property type="molecule type" value="Genomic_DNA"/>
</dbReference>
<dbReference type="PANTHER" id="PTHR30055:SF146">
    <property type="entry name" value="HTH-TYPE TRANSCRIPTIONAL DUAL REGULATOR CECR"/>
    <property type="match status" value="1"/>
</dbReference>
<evidence type="ECO:0000313" key="5">
    <source>
        <dbReference type="Proteomes" id="UP000273307"/>
    </source>
</evidence>
<evidence type="ECO:0000256" key="2">
    <source>
        <dbReference type="PROSITE-ProRule" id="PRU00335"/>
    </source>
</evidence>
<evidence type="ECO:0000313" key="4">
    <source>
        <dbReference type="EMBL" id="VBA42557.1"/>
    </source>
</evidence>
<dbReference type="Gene3D" id="1.10.357.10">
    <property type="entry name" value="Tetracycline Repressor, domain 2"/>
    <property type="match status" value="1"/>
</dbReference>
<dbReference type="RefSeq" id="WP_122444590.1">
    <property type="nucleotide sequence ID" value="NZ_UPHP01000123.1"/>
</dbReference>
<dbReference type="Proteomes" id="UP000273307">
    <property type="component" value="Unassembled WGS sequence"/>
</dbReference>
<protein>
    <recommendedName>
        <fullName evidence="3">HTH tetR-type domain-containing protein</fullName>
    </recommendedName>
</protein>
<dbReference type="GO" id="GO:0003700">
    <property type="term" value="F:DNA-binding transcription factor activity"/>
    <property type="evidence" value="ECO:0007669"/>
    <property type="project" value="TreeGrafter"/>
</dbReference>
<dbReference type="OrthoDB" id="5181477at2"/>
<dbReference type="PROSITE" id="PS50977">
    <property type="entry name" value="HTH_TETR_2"/>
    <property type="match status" value="1"/>
</dbReference>
<reference evidence="4 5" key="1">
    <citation type="submission" date="2018-09" db="EMBL/GenBank/DDBJ databases">
        <authorList>
            <person name="Tagini F."/>
        </authorList>
    </citation>
    <scope>NUCLEOTIDE SEQUENCE [LARGE SCALE GENOMIC DNA]</scope>
    <source>
        <strain evidence="4 5">MK136</strain>
    </source>
</reference>
<accession>A0A498QB17</accession>
<organism evidence="4 5">
    <name type="scientific">Mycobacterium attenuatum</name>
    <dbReference type="NCBI Taxonomy" id="2341086"/>
    <lineage>
        <taxon>Bacteria</taxon>
        <taxon>Bacillati</taxon>
        <taxon>Actinomycetota</taxon>
        <taxon>Actinomycetes</taxon>
        <taxon>Mycobacteriales</taxon>
        <taxon>Mycobacteriaceae</taxon>
        <taxon>Mycobacterium</taxon>
    </lineage>
</organism>
<dbReference type="PANTHER" id="PTHR30055">
    <property type="entry name" value="HTH-TYPE TRANSCRIPTIONAL REGULATOR RUTR"/>
    <property type="match status" value="1"/>
</dbReference>
<keyword evidence="5" id="KW-1185">Reference proteome</keyword>
<dbReference type="InterPro" id="IPR001647">
    <property type="entry name" value="HTH_TetR"/>
</dbReference>
<dbReference type="InterPro" id="IPR050109">
    <property type="entry name" value="HTH-type_TetR-like_transc_reg"/>
</dbReference>
<feature type="domain" description="HTH tetR-type" evidence="3">
    <location>
        <begin position="23"/>
        <end position="83"/>
    </location>
</feature>
<evidence type="ECO:0000256" key="1">
    <source>
        <dbReference type="ARBA" id="ARBA00023125"/>
    </source>
</evidence>
<evidence type="ECO:0000259" key="3">
    <source>
        <dbReference type="PROSITE" id="PS50977"/>
    </source>
</evidence>
<dbReference type="GO" id="GO:0000976">
    <property type="term" value="F:transcription cis-regulatory region binding"/>
    <property type="evidence" value="ECO:0007669"/>
    <property type="project" value="TreeGrafter"/>
</dbReference>
<sequence length="212" mass="22721">MSTAADSGALDDGGSVRRRRVDQRRRARLLADLEDLLLAEGFKSLTVDDIAQRLRCSKATLYSLAGSKEQLAVVVTKQFFRNATAEIEEAVATVTDPRLRISVYLAAIGSAMNRCSPSFYADMKSYRPTADIYRLNSAAAAHRVHQFIADGIRAGALRDVNGLFVGQLIALAIDGVQSGALLDPTGLTAGQAYQEIADLLLHGLNASPASAR</sequence>